<evidence type="ECO:0000313" key="1">
    <source>
        <dbReference type="EMBL" id="GAB1317476.1"/>
    </source>
</evidence>
<accession>A0ABQ0GI90</accession>
<dbReference type="GeneID" id="98178429"/>
<dbReference type="EMBL" id="BAAFSV010000004">
    <property type="protein sequence ID" value="GAB1317476.1"/>
    <property type="molecule type" value="Genomic_DNA"/>
</dbReference>
<name>A0ABQ0GI90_9PEZI</name>
<gene>
    <name evidence="1" type="ORF">MFIFM68171_07686</name>
</gene>
<reference evidence="1 2" key="1">
    <citation type="submission" date="2024-09" db="EMBL/GenBank/DDBJ databases">
        <title>Itraconazole resistance in Madurella fahalii resulting from another homologue of gene encoding cytochrome P450 14-alpha sterol demethylase (CYP51).</title>
        <authorList>
            <person name="Yoshioka I."/>
            <person name="Fahal A.H."/>
            <person name="Kaneko S."/>
            <person name="Yaguchi T."/>
        </authorList>
    </citation>
    <scope>NUCLEOTIDE SEQUENCE [LARGE SCALE GENOMIC DNA]</scope>
    <source>
        <strain evidence="1 2">IFM 68171</strain>
    </source>
</reference>
<evidence type="ECO:0000313" key="2">
    <source>
        <dbReference type="Proteomes" id="UP001628179"/>
    </source>
</evidence>
<keyword evidence="2" id="KW-1185">Reference proteome</keyword>
<proteinExistence type="predicted"/>
<dbReference type="RefSeq" id="XP_070919207.1">
    <property type="nucleotide sequence ID" value="XM_071063106.1"/>
</dbReference>
<comment type="caution">
    <text evidence="1">The sequence shown here is derived from an EMBL/GenBank/DDBJ whole genome shotgun (WGS) entry which is preliminary data.</text>
</comment>
<sequence length="123" mass="14598">MTIQPQIPQEDLSRFEPLPYERRVADRESRLPALRPQAITAEAMEKDNHLKAFNKWIDHLAWKSHEVENITEELKDKVEKLGARVDQVDVITDMFLQTQDFQITRLEEFLHNYTNAQPGERLW</sequence>
<organism evidence="1 2">
    <name type="scientific">Madurella fahalii</name>
    <dbReference type="NCBI Taxonomy" id="1157608"/>
    <lineage>
        <taxon>Eukaryota</taxon>
        <taxon>Fungi</taxon>
        <taxon>Dikarya</taxon>
        <taxon>Ascomycota</taxon>
        <taxon>Pezizomycotina</taxon>
        <taxon>Sordariomycetes</taxon>
        <taxon>Sordariomycetidae</taxon>
        <taxon>Sordariales</taxon>
        <taxon>Sordariales incertae sedis</taxon>
        <taxon>Madurella</taxon>
    </lineage>
</organism>
<dbReference type="Proteomes" id="UP001628179">
    <property type="component" value="Unassembled WGS sequence"/>
</dbReference>
<protein>
    <submittedName>
        <fullName evidence="1">Uncharacterized protein</fullName>
    </submittedName>
</protein>